<dbReference type="NCBIfam" id="NF038404">
    <property type="entry name" value="perm_prefix_2"/>
    <property type="match status" value="1"/>
</dbReference>
<evidence type="ECO:0000256" key="1">
    <source>
        <dbReference type="ARBA" id="ARBA00004651"/>
    </source>
</evidence>
<dbReference type="InterPro" id="IPR050250">
    <property type="entry name" value="Macrolide_Exporter_MacB"/>
</dbReference>
<evidence type="ECO:0000256" key="4">
    <source>
        <dbReference type="ARBA" id="ARBA00022989"/>
    </source>
</evidence>
<evidence type="ECO:0000259" key="7">
    <source>
        <dbReference type="Pfam" id="PF02687"/>
    </source>
</evidence>
<comment type="caution">
    <text evidence="9">The sequence shown here is derived from an EMBL/GenBank/DDBJ whole genome shotgun (WGS) entry which is preliminary data.</text>
</comment>
<feature type="transmembrane region" description="Helical" evidence="6">
    <location>
        <begin position="501"/>
        <end position="525"/>
    </location>
</feature>
<feature type="transmembrane region" description="Helical" evidence="6">
    <location>
        <begin position="798"/>
        <end position="817"/>
    </location>
</feature>
<organism evidence="9 10">
    <name type="scientific">Agaribacillus aureus</name>
    <dbReference type="NCBI Taxonomy" id="3051825"/>
    <lineage>
        <taxon>Bacteria</taxon>
        <taxon>Pseudomonadati</taxon>
        <taxon>Bacteroidota</taxon>
        <taxon>Cytophagia</taxon>
        <taxon>Cytophagales</taxon>
        <taxon>Splendidivirgaceae</taxon>
        <taxon>Agaribacillus</taxon>
    </lineage>
</organism>
<feature type="transmembrane region" description="Helical" evidence="6">
    <location>
        <begin position="100"/>
        <end position="122"/>
    </location>
</feature>
<keyword evidence="2" id="KW-1003">Cell membrane</keyword>
<keyword evidence="3 6" id="KW-0812">Transmembrane</keyword>
<feature type="transmembrane region" description="Helical" evidence="6">
    <location>
        <begin position="364"/>
        <end position="386"/>
    </location>
</feature>
<sequence length="866" mass="97685">MLKERVTMKPTPPKGALRFLRWFCREDYLEEIEGDLTELYEGHYDTSPFKAKWKFAGNVMRYFRPSFIKSFKTNPHLNPIAMFRHNFLMTYRSFKRYKRLFLINLFGLSTGMACALLIFLWVDNEMNIDKFFEKDDQLFQVMQNLHHTHGVETIEATPVPLAKGLAEEMPEIAFSVAVVPPTFNISKGVIAVEDTRVKATGQYVSGDFFNTFSYRLIRGNKNKILSNKNEVVISKALALKLFNSTESAIGKTINWKARDINRLCLVSGIFESPPSTATNHFDLLLSYELFQEINPGAGWGDSSPRTYVLLKPGTSIGQFNDKIGSFLKTKDKNSKATLFLQRYSDRYLYGLYENGVPAGGRIEYVRLFSIIAIFILLVACINFMSLSTARSLRKIKEVGIKKVVGARRGTLMMQYMGESVLMAFLSLVVAMLLVVLFLPHFNLVTGKQLSLNFDADLILVLLAITLFAGIVSGSYPALYISSFKPASTLKGRLDSSLGAIWARKGLVIFQFAVAVVLIVSVWVVYEQVKFVQSENLGYDRDHVIYFDTDNVNEDFMFKIRSIPGVLNAGGGNMVAGKPLGGTNGIHWEGKDQGDAPFFSRLWAGYNLIETLGMEMVAGQAFSEDFGSHNQIIFNETAIERMALKDPIGKMVKIDNSEMQIVGVAKDFHFESLYEEIKPCVIFLAPIIYAPKVSVKIRAGTENETIDKLRRIYQTHSPEEVFDFKFMDDDYQRLYASEKRVAILSRYFAGLAIVISGLGLFGLLAFTVEKRLKEIGIRKILGATDLGIIRLLSGDLTRMVLIAIIIALPLSYLIVTKWLDDFAYRIDLKWWYFIGAGLLTMLVAWLTVGTQMLKTVRINPAASLKNE</sequence>
<proteinExistence type="predicted"/>
<evidence type="ECO:0000313" key="10">
    <source>
        <dbReference type="Proteomes" id="UP001172083"/>
    </source>
</evidence>
<evidence type="ECO:0000256" key="2">
    <source>
        <dbReference type="ARBA" id="ARBA00022475"/>
    </source>
</evidence>
<name>A0ABT8L895_9BACT</name>
<feature type="transmembrane region" description="Helical" evidence="6">
    <location>
        <begin position="746"/>
        <end position="767"/>
    </location>
</feature>
<dbReference type="InterPro" id="IPR047699">
    <property type="entry name" value="Permease_put_prefix"/>
</dbReference>
<feature type="domain" description="ABC3 transporter permease C-terminal" evidence="7">
    <location>
        <begin position="370"/>
        <end position="483"/>
    </location>
</feature>
<feature type="transmembrane region" description="Helical" evidence="6">
    <location>
        <begin position="458"/>
        <end position="480"/>
    </location>
</feature>
<keyword evidence="4 6" id="KW-1133">Transmembrane helix</keyword>
<evidence type="ECO:0000256" key="3">
    <source>
        <dbReference type="ARBA" id="ARBA00022692"/>
    </source>
</evidence>
<dbReference type="EMBL" id="JAUJEB010000003">
    <property type="protein sequence ID" value="MDN5213451.1"/>
    <property type="molecule type" value="Genomic_DNA"/>
</dbReference>
<reference evidence="9" key="1">
    <citation type="submission" date="2023-06" db="EMBL/GenBank/DDBJ databases">
        <title>Genomic of Agaribacillus aureum.</title>
        <authorList>
            <person name="Wang G."/>
        </authorList>
    </citation>
    <scope>NUCLEOTIDE SEQUENCE</scope>
    <source>
        <strain evidence="9">BMA12</strain>
    </source>
</reference>
<dbReference type="PANTHER" id="PTHR30572">
    <property type="entry name" value="MEMBRANE COMPONENT OF TRANSPORTER-RELATED"/>
    <property type="match status" value="1"/>
</dbReference>
<dbReference type="Proteomes" id="UP001172083">
    <property type="component" value="Unassembled WGS sequence"/>
</dbReference>
<evidence type="ECO:0000256" key="5">
    <source>
        <dbReference type="ARBA" id="ARBA00023136"/>
    </source>
</evidence>
<keyword evidence="10" id="KW-1185">Reference proteome</keyword>
<feature type="domain" description="ABC3 transporter permease C-terminal" evidence="7">
    <location>
        <begin position="747"/>
        <end position="859"/>
    </location>
</feature>
<feature type="domain" description="MacB-like periplasmic core" evidence="8">
    <location>
        <begin position="102"/>
        <end position="323"/>
    </location>
</feature>
<evidence type="ECO:0000259" key="8">
    <source>
        <dbReference type="Pfam" id="PF12704"/>
    </source>
</evidence>
<dbReference type="Pfam" id="PF02687">
    <property type="entry name" value="FtsX"/>
    <property type="match status" value="2"/>
</dbReference>
<protein>
    <submittedName>
        <fullName evidence="9">ABC transporter permease</fullName>
    </submittedName>
</protein>
<dbReference type="PANTHER" id="PTHR30572:SF18">
    <property type="entry name" value="ABC-TYPE MACROLIDE FAMILY EXPORT SYSTEM PERMEASE COMPONENT 2"/>
    <property type="match status" value="1"/>
</dbReference>
<dbReference type="InterPro" id="IPR003838">
    <property type="entry name" value="ABC3_permease_C"/>
</dbReference>
<accession>A0ABT8L895</accession>
<evidence type="ECO:0000313" key="9">
    <source>
        <dbReference type="EMBL" id="MDN5213451.1"/>
    </source>
</evidence>
<keyword evidence="5 6" id="KW-0472">Membrane</keyword>
<comment type="subcellular location">
    <subcellularLocation>
        <location evidence="1">Cell membrane</location>
        <topology evidence="1">Multi-pass membrane protein</topology>
    </subcellularLocation>
</comment>
<gene>
    <name evidence="9" type="ORF">QQ020_15380</name>
</gene>
<evidence type="ECO:0000256" key="6">
    <source>
        <dbReference type="SAM" id="Phobius"/>
    </source>
</evidence>
<dbReference type="Pfam" id="PF12704">
    <property type="entry name" value="MacB_PCD"/>
    <property type="match status" value="1"/>
</dbReference>
<feature type="transmembrane region" description="Helical" evidence="6">
    <location>
        <begin position="829"/>
        <end position="847"/>
    </location>
</feature>
<feature type="transmembrane region" description="Helical" evidence="6">
    <location>
        <begin position="420"/>
        <end position="438"/>
    </location>
</feature>
<dbReference type="InterPro" id="IPR025857">
    <property type="entry name" value="MacB_PCD"/>
</dbReference>